<evidence type="ECO:0000313" key="1">
    <source>
        <dbReference type="EMBL" id="PWK16154.1"/>
    </source>
</evidence>
<sequence length="403" mass="42918">MMDRLLRNNTVVKIVASILAILLWLIVHSGEEGTTTGGGITQITQPLRDQSVSVLYDDHNFSLVAEPKVTLTLRGPGFDVMNVIAQSDSVHVIADATKLSEGTHEVPVYVTGLPSGVTSNSPTVTIQLEANVVKDFPITLNTEGKPKEGLNVGEAVISPKTVVLSGAKSVVNNVKSVVATISVEGAVEAVHTSVPLVALDEAGKAIKNVRLNSDRAEVTIPVNHPSKSLPLSLQFKGDLAPGYAVESINHTMTVTAYGDPKTLEALESYPVPVLDLTGLNKTTTQKIKLPIQAGITTLEPAEVEITITVVDANRRTFDGMPVKVTGLKEGQSYKVVGGPEQVSVTIEGAKSLLDKLQPSDLQVYVDAANQAAGTHEVRLQITVPNFLRAVQMQPETMMVSFVK</sequence>
<accession>A0A316DDQ2</accession>
<dbReference type="InterPro" id="IPR012505">
    <property type="entry name" value="YbbR"/>
</dbReference>
<dbReference type="InterPro" id="IPR053154">
    <property type="entry name" value="c-di-AMP_regulator"/>
</dbReference>
<gene>
    <name evidence="1" type="ORF">C7459_10115</name>
</gene>
<dbReference type="Gene3D" id="2.170.120.40">
    <property type="entry name" value="YbbR-like domain"/>
    <property type="match status" value="2"/>
</dbReference>
<organism evidence="1 2">
    <name type="scientific">Tumebacillus permanentifrigoris</name>
    <dbReference type="NCBI Taxonomy" id="378543"/>
    <lineage>
        <taxon>Bacteria</taxon>
        <taxon>Bacillati</taxon>
        <taxon>Bacillota</taxon>
        <taxon>Bacilli</taxon>
        <taxon>Bacillales</taxon>
        <taxon>Alicyclobacillaceae</taxon>
        <taxon>Tumebacillus</taxon>
    </lineage>
</organism>
<comment type="caution">
    <text evidence="1">The sequence shown here is derived from an EMBL/GenBank/DDBJ whole genome shotgun (WGS) entry which is preliminary data.</text>
</comment>
<dbReference type="Pfam" id="PF07949">
    <property type="entry name" value="YbbR"/>
    <property type="match status" value="3"/>
</dbReference>
<dbReference type="Proteomes" id="UP000245634">
    <property type="component" value="Unassembled WGS sequence"/>
</dbReference>
<dbReference type="AlphaFoldDB" id="A0A316DDQ2"/>
<keyword evidence="2" id="KW-1185">Reference proteome</keyword>
<name>A0A316DDQ2_9BACL</name>
<dbReference type="Gene3D" id="2.170.120.30">
    <property type="match status" value="2"/>
</dbReference>
<dbReference type="EMBL" id="QGGL01000001">
    <property type="protein sequence ID" value="PWK16154.1"/>
    <property type="molecule type" value="Genomic_DNA"/>
</dbReference>
<protein>
    <submittedName>
        <fullName evidence="1">YbbR domain-containing protein</fullName>
    </submittedName>
</protein>
<dbReference type="CDD" id="cd20206">
    <property type="entry name" value="YbbR"/>
    <property type="match status" value="1"/>
</dbReference>
<reference evidence="1 2" key="1">
    <citation type="submission" date="2018-05" db="EMBL/GenBank/DDBJ databases">
        <title>Genomic Encyclopedia of Type Strains, Phase IV (KMG-IV): sequencing the most valuable type-strain genomes for metagenomic binning, comparative biology and taxonomic classification.</title>
        <authorList>
            <person name="Goeker M."/>
        </authorList>
    </citation>
    <scope>NUCLEOTIDE SEQUENCE [LARGE SCALE GENOMIC DNA]</scope>
    <source>
        <strain evidence="1 2">DSM 18773</strain>
    </source>
</reference>
<evidence type="ECO:0000313" key="2">
    <source>
        <dbReference type="Proteomes" id="UP000245634"/>
    </source>
</evidence>
<proteinExistence type="predicted"/>
<dbReference type="PANTHER" id="PTHR37804">
    <property type="entry name" value="CDAA REGULATORY PROTEIN CDAR"/>
    <property type="match status" value="1"/>
</dbReference>
<dbReference type="RefSeq" id="WP_109685006.1">
    <property type="nucleotide sequence ID" value="NZ_QGGL01000001.1"/>
</dbReference>
<dbReference type="OrthoDB" id="1013291at2"/>
<dbReference type="PANTHER" id="PTHR37804:SF1">
    <property type="entry name" value="CDAA REGULATORY PROTEIN CDAR"/>
    <property type="match status" value="1"/>
</dbReference>